<dbReference type="Proteomes" id="UP000027265">
    <property type="component" value="Unassembled WGS sequence"/>
</dbReference>
<proteinExistence type="predicted"/>
<dbReference type="InterPro" id="IPR013702">
    <property type="entry name" value="FIST_domain_N"/>
</dbReference>
<dbReference type="HOGENOM" id="CLU_051231_0_0_1"/>
<evidence type="ECO:0000313" key="3">
    <source>
        <dbReference type="Proteomes" id="UP000027265"/>
    </source>
</evidence>
<sequence>MALHTSTILSRTPAALLSYLSTLPKSFSGHPILFALATSTTGTESDLSSLVSHLTSISSQSIGCLSAPAPHSPSHTWISCSIAVFDKRIVTPFRSTIPGRAAVQVGRWHAFRKKGDVVSPGQEAGLEENVNWDDVWNKNVEQKALPDELQSLKPGDVNSVIFLSDSAPEGISNSLSAFPHATKLGLLASSTPFITGRPVTLFHNKNIYSSGAVGLALHGGSAPAVDAHFHGLQPVSSTLTVTNSEGNLVHTLDNLNPSKLLLDAIKKSGIQQEMVKEDDFYLGALGDGKLSQVYRIMSGDPSRGTMSLQSGAAPPEGTPVQLFYKPNSLIPHAPPLKPCYGRSLSFVTSPLDLLSEEIPEVPGVGVDDLRVINGAFLAASENGWVLSRSRGERKVEEPWRCIVEGGVADLRWSE</sequence>
<dbReference type="AlphaFoldDB" id="A0A067Q7J9"/>
<name>A0A067Q7J9_9AGAM</name>
<dbReference type="Pfam" id="PF08495">
    <property type="entry name" value="FIST"/>
    <property type="match status" value="1"/>
</dbReference>
<accession>A0A067Q7J9</accession>
<keyword evidence="3" id="KW-1185">Reference proteome</keyword>
<evidence type="ECO:0000259" key="1">
    <source>
        <dbReference type="Pfam" id="PF08495"/>
    </source>
</evidence>
<evidence type="ECO:0000313" key="2">
    <source>
        <dbReference type="EMBL" id="KDQ62165.1"/>
    </source>
</evidence>
<protein>
    <recommendedName>
        <fullName evidence="1">FIST domain-containing protein</fullName>
    </recommendedName>
</protein>
<gene>
    <name evidence="2" type="ORF">JAAARDRAFT_189527</name>
</gene>
<dbReference type="InParanoid" id="A0A067Q7J9"/>
<feature type="domain" description="FIST" evidence="1">
    <location>
        <begin position="179"/>
        <end position="254"/>
    </location>
</feature>
<dbReference type="OrthoDB" id="10251508at2759"/>
<reference evidence="3" key="1">
    <citation type="journal article" date="2014" name="Proc. Natl. Acad. Sci. U.S.A.">
        <title>Extensive sampling of basidiomycete genomes demonstrates inadequacy of the white-rot/brown-rot paradigm for wood decay fungi.</title>
        <authorList>
            <person name="Riley R."/>
            <person name="Salamov A.A."/>
            <person name="Brown D.W."/>
            <person name="Nagy L.G."/>
            <person name="Floudas D."/>
            <person name="Held B.W."/>
            <person name="Levasseur A."/>
            <person name="Lombard V."/>
            <person name="Morin E."/>
            <person name="Otillar R."/>
            <person name="Lindquist E.A."/>
            <person name="Sun H."/>
            <person name="LaButti K.M."/>
            <person name="Schmutz J."/>
            <person name="Jabbour D."/>
            <person name="Luo H."/>
            <person name="Baker S.E."/>
            <person name="Pisabarro A.G."/>
            <person name="Walton J.D."/>
            <person name="Blanchette R.A."/>
            <person name="Henrissat B."/>
            <person name="Martin F."/>
            <person name="Cullen D."/>
            <person name="Hibbett D.S."/>
            <person name="Grigoriev I.V."/>
        </authorList>
    </citation>
    <scope>NUCLEOTIDE SEQUENCE [LARGE SCALE GENOMIC DNA]</scope>
    <source>
        <strain evidence="3">MUCL 33604</strain>
    </source>
</reference>
<dbReference type="EMBL" id="KL197711">
    <property type="protein sequence ID" value="KDQ62165.1"/>
    <property type="molecule type" value="Genomic_DNA"/>
</dbReference>
<organism evidence="2 3">
    <name type="scientific">Jaapia argillacea MUCL 33604</name>
    <dbReference type="NCBI Taxonomy" id="933084"/>
    <lineage>
        <taxon>Eukaryota</taxon>
        <taxon>Fungi</taxon>
        <taxon>Dikarya</taxon>
        <taxon>Basidiomycota</taxon>
        <taxon>Agaricomycotina</taxon>
        <taxon>Agaricomycetes</taxon>
        <taxon>Agaricomycetidae</taxon>
        <taxon>Jaapiales</taxon>
        <taxon>Jaapiaceae</taxon>
        <taxon>Jaapia</taxon>
    </lineage>
</organism>